<dbReference type="InterPro" id="IPR020568">
    <property type="entry name" value="Ribosomal_Su5_D2-typ_SF"/>
</dbReference>
<evidence type="ECO:0000256" key="2">
    <source>
        <dbReference type="ARBA" id="ARBA00022825"/>
    </source>
</evidence>
<keyword evidence="1 4" id="KW-0378">Hydrolase</keyword>
<keyword evidence="4" id="KW-0645">Protease</keyword>
<dbReference type="PROSITE" id="PS51786">
    <property type="entry name" value="LON_PROTEOLYTIC"/>
    <property type="match status" value="1"/>
</dbReference>
<sequence>MLQVECMAMPGTGKLTLTGSLGEVMKESAQAALSWVRAHCKEYGLADDFHTKIDIHVHVPEGAVPKDGPSAGVTMATALLSAVSGRKVRSDLAMTGEITLAGRVLPIGGVKEKTLAAYRAGIKHLILPRENGKDVGELPGYIRDHFNIDYVDTIDRVAALALMED</sequence>
<dbReference type="EC" id="3.4.21.53" evidence="4"/>
<gene>
    <name evidence="4" type="primary">lon1_24</name>
    <name evidence="4" type="ORF">SDC9_188855</name>
</gene>
<keyword evidence="2" id="KW-0720">Serine protease</keyword>
<dbReference type="PANTHER" id="PTHR10046">
    <property type="entry name" value="ATP DEPENDENT LON PROTEASE FAMILY MEMBER"/>
    <property type="match status" value="1"/>
</dbReference>
<organism evidence="4">
    <name type="scientific">bioreactor metagenome</name>
    <dbReference type="NCBI Taxonomy" id="1076179"/>
    <lineage>
        <taxon>unclassified sequences</taxon>
        <taxon>metagenomes</taxon>
        <taxon>ecological metagenomes</taxon>
    </lineage>
</organism>
<dbReference type="SUPFAM" id="SSF54211">
    <property type="entry name" value="Ribosomal protein S5 domain 2-like"/>
    <property type="match status" value="1"/>
</dbReference>
<comment type="caution">
    <text evidence="4">The sequence shown here is derived from an EMBL/GenBank/DDBJ whole genome shotgun (WGS) entry which is preliminary data.</text>
</comment>
<dbReference type="GO" id="GO:0005524">
    <property type="term" value="F:ATP binding"/>
    <property type="evidence" value="ECO:0007669"/>
    <property type="project" value="InterPro"/>
</dbReference>
<proteinExistence type="predicted"/>
<dbReference type="GO" id="GO:0006508">
    <property type="term" value="P:proteolysis"/>
    <property type="evidence" value="ECO:0007669"/>
    <property type="project" value="UniProtKB-KW"/>
</dbReference>
<reference evidence="4" key="1">
    <citation type="submission" date="2019-08" db="EMBL/GenBank/DDBJ databases">
        <authorList>
            <person name="Kucharzyk K."/>
            <person name="Murdoch R.W."/>
            <person name="Higgins S."/>
            <person name="Loffler F."/>
        </authorList>
    </citation>
    <scope>NUCLEOTIDE SEQUENCE</scope>
</reference>
<feature type="domain" description="Lon proteolytic" evidence="3">
    <location>
        <begin position="1"/>
        <end position="164"/>
    </location>
</feature>
<dbReference type="GO" id="GO:0004252">
    <property type="term" value="F:serine-type endopeptidase activity"/>
    <property type="evidence" value="ECO:0007669"/>
    <property type="project" value="UniProtKB-EC"/>
</dbReference>
<evidence type="ECO:0000256" key="1">
    <source>
        <dbReference type="ARBA" id="ARBA00022801"/>
    </source>
</evidence>
<dbReference type="GO" id="GO:0004176">
    <property type="term" value="F:ATP-dependent peptidase activity"/>
    <property type="evidence" value="ECO:0007669"/>
    <property type="project" value="InterPro"/>
</dbReference>
<dbReference type="InterPro" id="IPR008269">
    <property type="entry name" value="Lon_proteolytic"/>
</dbReference>
<dbReference type="PROSITE" id="PS01046">
    <property type="entry name" value="LON_SER"/>
    <property type="match status" value="1"/>
</dbReference>
<name>A0A645HS49_9ZZZZ</name>
<dbReference type="Pfam" id="PF05362">
    <property type="entry name" value="Lon_C"/>
    <property type="match status" value="1"/>
</dbReference>
<dbReference type="Gene3D" id="3.30.230.10">
    <property type="match status" value="1"/>
</dbReference>
<dbReference type="InterPro" id="IPR008268">
    <property type="entry name" value="Peptidase_S16_AS"/>
</dbReference>
<dbReference type="InterPro" id="IPR014721">
    <property type="entry name" value="Ribsml_uS5_D2-typ_fold_subgr"/>
</dbReference>
<protein>
    <submittedName>
        <fullName evidence="4">Lon protease 1</fullName>
        <ecNumber evidence="4">3.4.21.53</ecNumber>
    </submittedName>
</protein>
<dbReference type="EMBL" id="VSSQ01098275">
    <property type="protein sequence ID" value="MPN41312.1"/>
    <property type="molecule type" value="Genomic_DNA"/>
</dbReference>
<evidence type="ECO:0000313" key="4">
    <source>
        <dbReference type="EMBL" id="MPN41312.1"/>
    </source>
</evidence>
<dbReference type="AlphaFoldDB" id="A0A645HS49"/>
<accession>A0A645HS49</accession>
<evidence type="ECO:0000259" key="3">
    <source>
        <dbReference type="PROSITE" id="PS51786"/>
    </source>
</evidence>
<dbReference type="InterPro" id="IPR027065">
    <property type="entry name" value="Lon_Prtase"/>
</dbReference>
<dbReference type="GO" id="GO:0030163">
    <property type="term" value="P:protein catabolic process"/>
    <property type="evidence" value="ECO:0007669"/>
    <property type="project" value="InterPro"/>
</dbReference>